<dbReference type="SUPFAM" id="SSF51735">
    <property type="entry name" value="NAD(P)-binding Rossmann-fold domains"/>
    <property type="match status" value="1"/>
</dbReference>
<dbReference type="Proteomes" id="UP000737018">
    <property type="component" value="Unassembled WGS sequence"/>
</dbReference>
<accession>A0A8J4VC28</accession>
<keyword evidence="4" id="KW-1185">Reference proteome</keyword>
<proteinExistence type="predicted"/>
<dbReference type="GO" id="GO:0009523">
    <property type="term" value="C:photosystem II"/>
    <property type="evidence" value="ECO:0007669"/>
    <property type="project" value="UniProtKB-KW"/>
</dbReference>
<keyword evidence="1" id="KW-0602">Photosynthesis</keyword>
<dbReference type="Gene3D" id="3.40.50.720">
    <property type="entry name" value="NAD(P)-binding Rossmann-like Domain"/>
    <property type="match status" value="1"/>
</dbReference>
<reference evidence="3" key="1">
    <citation type="submission" date="2020-03" db="EMBL/GenBank/DDBJ databases">
        <title>Castanea mollissima Vanexum genome sequencing.</title>
        <authorList>
            <person name="Staton M."/>
        </authorList>
    </citation>
    <scope>NUCLEOTIDE SEQUENCE</scope>
    <source>
        <tissue evidence="3">Leaf</tissue>
    </source>
</reference>
<dbReference type="GO" id="GO:0015979">
    <property type="term" value="P:photosynthesis"/>
    <property type="evidence" value="ECO:0007669"/>
    <property type="project" value="UniProtKB-KW"/>
</dbReference>
<evidence type="ECO:0000313" key="3">
    <source>
        <dbReference type="EMBL" id="KAF3949270.1"/>
    </source>
</evidence>
<dbReference type="InterPro" id="IPR036291">
    <property type="entry name" value="NAD(P)-bd_dom_sf"/>
</dbReference>
<dbReference type="Gene3D" id="3.90.25.10">
    <property type="entry name" value="UDP-galactose 4-epimerase, domain 1"/>
    <property type="match status" value="1"/>
</dbReference>
<dbReference type="InterPro" id="IPR044256">
    <property type="entry name" value="HCF244-like"/>
</dbReference>
<evidence type="ECO:0000256" key="2">
    <source>
        <dbReference type="ARBA" id="ARBA00023276"/>
    </source>
</evidence>
<gene>
    <name evidence="3" type="ORF">CMV_024844</name>
</gene>
<organism evidence="3 4">
    <name type="scientific">Castanea mollissima</name>
    <name type="common">Chinese chestnut</name>
    <dbReference type="NCBI Taxonomy" id="60419"/>
    <lineage>
        <taxon>Eukaryota</taxon>
        <taxon>Viridiplantae</taxon>
        <taxon>Streptophyta</taxon>
        <taxon>Embryophyta</taxon>
        <taxon>Tracheophyta</taxon>
        <taxon>Spermatophyta</taxon>
        <taxon>Magnoliopsida</taxon>
        <taxon>eudicotyledons</taxon>
        <taxon>Gunneridae</taxon>
        <taxon>Pentapetalae</taxon>
        <taxon>rosids</taxon>
        <taxon>fabids</taxon>
        <taxon>Fagales</taxon>
        <taxon>Fagaceae</taxon>
        <taxon>Castanea</taxon>
    </lineage>
</organism>
<dbReference type="OrthoDB" id="419598at2759"/>
<evidence type="ECO:0000313" key="4">
    <source>
        <dbReference type="Proteomes" id="UP000737018"/>
    </source>
</evidence>
<dbReference type="AlphaFoldDB" id="A0A8J4VC28"/>
<name>A0A8J4VC28_9ROSI</name>
<sequence length="156" mass="17658">MRVPRKCNPKCYQCCVLASLKNTRQIGEQTGKEKLLLYNVQKQWESRSLNHIIIWLCGFMQGLIGQYAVPILEEKSVWGTDAATRIAYMDTQDIARLTFIALRNEEINGKFLTFAGPRAWTTQEVITLCERLAGQDANVTIVLVCVEINSPSDSVF</sequence>
<dbReference type="EMBL" id="JRKL02006215">
    <property type="protein sequence ID" value="KAF3949270.1"/>
    <property type="molecule type" value="Genomic_DNA"/>
</dbReference>
<evidence type="ECO:0000256" key="1">
    <source>
        <dbReference type="ARBA" id="ARBA00022531"/>
    </source>
</evidence>
<dbReference type="PANTHER" id="PTHR47128">
    <property type="match status" value="1"/>
</dbReference>
<protein>
    <submittedName>
        <fullName evidence="3">Uncharacterized protein</fullName>
    </submittedName>
</protein>
<dbReference type="PANTHER" id="PTHR47128:SF2">
    <property type="entry name" value="PROTEIN HIGH CHLOROPHYLL FLUORESCENCE PHENOTYPE 244, CHLOROPLASTIC"/>
    <property type="match status" value="1"/>
</dbReference>
<comment type="caution">
    <text evidence="3">The sequence shown here is derived from an EMBL/GenBank/DDBJ whole genome shotgun (WGS) entry which is preliminary data.</text>
</comment>
<keyword evidence="2" id="KW-0604">Photosystem II</keyword>